<name>A0A7J7WH77_MYOMY</name>
<sequence length="135" mass="15536">MHCFGFRIKPNCFIRRTFCPPLESTGLYPSSRLTMCTFPLASGSRISCSEDKPSTSPYPRDEKPPPRTTFLRCWMEPTQAFANVNLENFGHKWFAFVDPLYILCTYLKSERLPRFPDGFVYESTAACIFERTVGP</sequence>
<evidence type="ECO:0000313" key="3">
    <source>
        <dbReference type="Proteomes" id="UP000527355"/>
    </source>
</evidence>
<accession>A0A7J7WH77</accession>
<dbReference type="Proteomes" id="UP000527355">
    <property type="component" value="Unassembled WGS sequence"/>
</dbReference>
<feature type="region of interest" description="Disordered" evidence="1">
    <location>
        <begin position="43"/>
        <end position="65"/>
    </location>
</feature>
<gene>
    <name evidence="2" type="ORF">mMyoMyo1_012009</name>
</gene>
<evidence type="ECO:0000313" key="2">
    <source>
        <dbReference type="EMBL" id="KAF6336787.1"/>
    </source>
</evidence>
<reference evidence="2 3" key="1">
    <citation type="journal article" date="2020" name="Nature">
        <title>Six reference-quality genomes reveal evolution of bat adaptations.</title>
        <authorList>
            <person name="Jebb D."/>
            <person name="Huang Z."/>
            <person name="Pippel M."/>
            <person name="Hughes G.M."/>
            <person name="Lavrichenko K."/>
            <person name="Devanna P."/>
            <person name="Winkler S."/>
            <person name="Jermiin L.S."/>
            <person name="Skirmuntt E.C."/>
            <person name="Katzourakis A."/>
            <person name="Burkitt-Gray L."/>
            <person name="Ray D.A."/>
            <person name="Sullivan K.A.M."/>
            <person name="Roscito J.G."/>
            <person name="Kirilenko B.M."/>
            <person name="Davalos L.M."/>
            <person name="Corthals A.P."/>
            <person name="Power M.L."/>
            <person name="Jones G."/>
            <person name="Ransome R.D."/>
            <person name="Dechmann D.K.N."/>
            <person name="Locatelli A.G."/>
            <person name="Puechmaille S.J."/>
            <person name="Fedrigo O."/>
            <person name="Jarvis E.D."/>
            <person name="Hiller M."/>
            <person name="Vernes S.C."/>
            <person name="Myers E.W."/>
            <person name="Teeling E.C."/>
        </authorList>
    </citation>
    <scope>NUCLEOTIDE SEQUENCE [LARGE SCALE GENOMIC DNA]</scope>
    <source>
        <strain evidence="2">MMyoMyo1</strain>
        <tissue evidence="2">Flight muscle</tissue>
    </source>
</reference>
<protein>
    <submittedName>
        <fullName evidence="2">Uncharacterized protein</fullName>
    </submittedName>
</protein>
<dbReference type="EMBL" id="JABWUV010000008">
    <property type="protein sequence ID" value="KAF6336787.1"/>
    <property type="molecule type" value="Genomic_DNA"/>
</dbReference>
<feature type="compositionally biased region" description="Basic and acidic residues" evidence="1">
    <location>
        <begin position="48"/>
        <end position="65"/>
    </location>
</feature>
<dbReference type="AlphaFoldDB" id="A0A7J7WH77"/>
<evidence type="ECO:0000256" key="1">
    <source>
        <dbReference type="SAM" id="MobiDB-lite"/>
    </source>
</evidence>
<proteinExistence type="predicted"/>
<organism evidence="2 3">
    <name type="scientific">Myotis myotis</name>
    <name type="common">Greater mouse-eared bat</name>
    <name type="synonym">Vespertilio myotis</name>
    <dbReference type="NCBI Taxonomy" id="51298"/>
    <lineage>
        <taxon>Eukaryota</taxon>
        <taxon>Metazoa</taxon>
        <taxon>Chordata</taxon>
        <taxon>Craniata</taxon>
        <taxon>Vertebrata</taxon>
        <taxon>Euteleostomi</taxon>
        <taxon>Mammalia</taxon>
        <taxon>Eutheria</taxon>
        <taxon>Laurasiatheria</taxon>
        <taxon>Chiroptera</taxon>
        <taxon>Yangochiroptera</taxon>
        <taxon>Vespertilionidae</taxon>
        <taxon>Myotis</taxon>
    </lineage>
</organism>
<keyword evidence="3" id="KW-1185">Reference proteome</keyword>
<comment type="caution">
    <text evidence="2">The sequence shown here is derived from an EMBL/GenBank/DDBJ whole genome shotgun (WGS) entry which is preliminary data.</text>
</comment>